<keyword evidence="2" id="KW-1185">Reference proteome</keyword>
<proteinExistence type="predicted"/>
<accession>A0A2U1AYC2</accession>
<reference evidence="1 2" key="1">
    <citation type="submission" date="2018-04" db="EMBL/GenBank/DDBJ databases">
        <title>Genomic Encyclopedia of Type Strains, Phase IV (KMG-IV): sequencing the most valuable type-strain genomes for metagenomic binning, comparative biology and taxonomic classification.</title>
        <authorList>
            <person name="Goeker M."/>
        </authorList>
    </citation>
    <scope>NUCLEOTIDE SEQUENCE [LARGE SCALE GENOMIC DNA]</scope>
    <source>
        <strain evidence="1 2">DSM 14823</strain>
    </source>
</reference>
<gene>
    <name evidence="1" type="ORF">C8D82_11438</name>
</gene>
<evidence type="ECO:0000313" key="1">
    <source>
        <dbReference type="EMBL" id="PVY41425.1"/>
    </source>
</evidence>
<comment type="caution">
    <text evidence="1">The sequence shown here is derived from an EMBL/GenBank/DDBJ whole genome shotgun (WGS) entry which is preliminary data.</text>
</comment>
<sequence>MHYTIFELDQYRNHVMSWFRRIFCRLHLQHCHRCRERLTSLRLDVSRRVN</sequence>
<protein>
    <submittedName>
        <fullName evidence="1">Uncharacterized protein</fullName>
    </submittedName>
</protein>
<dbReference type="EMBL" id="QEKH01000014">
    <property type="protein sequence ID" value="PVY41425.1"/>
    <property type="molecule type" value="Genomic_DNA"/>
</dbReference>
<evidence type="ECO:0000313" key="2">
    <source>
        <dbReference type="Proteomes" id="UP000245959"/>
    </source>
</evidence>
<organism evidence="1 2">
    <name type="scientific">Victivallis vadensis</name>
    <dbReference type="NCBI Taxonomy" id="172901"/>
    <lineage>
        <taxon>Bacteria</taxon>
        <taxon>Pseudomonadati</taxon>
        <taxon>Lentisphaerota</taxon>
        <taxon>Lentisphaeria</taxon>
        <taxon>Victivallales</taxon>
        <taxon>Victivallaceae</taxon>
        <taxon>Victivallis</taxon>
    </lineage>
</organism>
<name>A0A2U1AYC2_9BACT</name>
<dbReference type="Proteomes" id="UP000245959">
    <property type="component" value="Unassembled WGS sequence"/>
</dbReference>
<dbReference type="AlphaFoldDB" id="A0A2U1AYC2"/>